<proteinExistence type="predicted"/>
<sequence length="199" mass="22371">MTLGIYRHKGPPNVISEISTLFRSTMIDWICAQTCRCDAVDLSDKISSHREVIEKIMTKVPEAQPGPWPIMRWRFTRTPSQGLVANHGVGETGQTAHRTQKDQVMNRQTSPLILLPKSLSRHIGRTNQTLSTAQRDEPEETRNNFLPSNSRLRNTGLSTRLGAPYQQKPGMPANPHISDSILRNVLRRTLTSLVPMLAV</sequence>
<evidence type="ECO:0000313" key="2">
    <source>
        <dbReference type="Proteomes" id="UP000308600"/>
    </source>
</evidence>
<evidence type="ECO:0000313" key="1">
    <source>
        <dbReference type="EMBL" id="TFK69709.1"/>
    </source>
</evidence>
<keyword evidence="2" id="KW-1185">Reference proteome</keyword>
<gene>
    <name evidence="1" type="ORF">BDN72DRAFT_857518</name>
</gene>
<accession>A0ACD3AWQ9</accession>
<dbReference type="EMBL" id="ML208326">
    <property type="protein sequence ID" value="TFK69709.1"/>
    <property type="molecule type" value="Genomic_DNA"/>
</dbReference>
<dbReference type="Proteomes" id="UP000308600">
    <property type="component" value="Unassembled WGS sequence"/>
</dbReference>
<reference evidence="1 2" key="1">
    <citation type="journal article" date="2019" name="Nat. Ecol. Evol.">
        <title>Megaphylogeny resolves global patterns of mushroom evolution.</title>
        <authorList>
            <person name="Varga T."/>
            <person name="Krizsan K."/>
            <person name="Foldi C."/>
            <person name="Dima B."/>
            <person name="Sanchez-Garcia M."/>
            <person name="Sanchez-Ramirez S."/>
            <person name="Szollosi G.J."/>
            <person name="Szarkandi J.G."/>
            <person name="Papp V."/>
            <person name="Albert L."/>
            <person name="Andreopoulos W."/>
            <person name="Angelini C."/>
            <person name="Antonin V."/>
            <person name="Barry K.W."/>
            <person name="Bougher N.L."/>
            <person name="Buchanan P."/>
            <person name="Buyck B."/>
            <person name="Bense V."/>
            <person name="Catcheside P."/>
            <person name="Chovatia M."/>
            <person name="Cooper J."/>
            <person name="Damon W."/>
            <person name="Desjardin D."/>
            <person name="Finy P."/>
            <person name="Geml J."/>
            <person name="Haridas S."/>
            <person name="Hughes K."/>
            <person name="Justo A."/>
            <person name="Karasinski D."/>
            <person name="Kautmanova I."/>
            <person name="Kiss B."/>
            <person name="Kocsube S."/>
            <person name="Kotiranta H."/>
            <person name="LaButti K.M."/>
            <person name="Lechner B.E."/>
            <person name="Liimatainen K."/>
            <person name="Lipzen A."/>
            <person name="Lukacs Z."/>
            <person name="Mihaltcheva S."/>
            <person name="Morgado L.N."/>
            <person name="Niskanen T."/>
            <person name="Noordeloos M.E."/>
            <person name="Ohm R.A."/>
            <person name="Ortiz-Santana B."/>
            <person name="Ovrebo C."/>
            <person name="Racz N."/>
            <person name="Riley R."/>
            <person name="Savchenko A."/>
            <person name="Shiryaev A."/>
            <person name="Soop K."/>
            <person name="Spirin V."/>
            <person name="Szebenyi C."/>
            <person name="Tomsovsky M."/>
            <person name="Tulloss R.E."/>
            <person name="Uehling J."/>
            <person name="Grigoriev I.V."/>
            <person name="Vagvolgyi C."/>
            <person name="Papp T."/>
            <person name="Martin F.M."/>
            <person name="Miettinen O."/>
            <person name="Hibbett D.S."/>
            <person name="Nagy L.G."/>
        </authorList>
    </citation>
    <scope>NUCLEOTIDE SEQUENCE [LARGE SCALE GENOMIC DNA]</scope>
    <source>
        <strain evidence="1 2">NL-1719</strain>
    </source>
</reference>
<organism evidence="1 2">
    <name type="scientific">Pluteus cervinus</name>
    <dbReference type="NCBI Taxonomy" id="181527"/>
    <lineage>
        <taxon>Eukaryota</taxon>
        <taxon>Fungi</taxon>
        <taxon>Dikarya</taxon>
        <taxon>Basidiomycota</taxon>
        <taxon>Agaricomycotina</taxon>
        <taxon>Agaricomycetes</taxon>
        <taxon>Agaricomycetidae</taxon>
        <taxon>Agaricales</taxon>
        <taxon>Pluteineae</taxon>
        <taxon>Pluteaceae</taxon>
        <taxon>Pluteus</taxon>
    </lineage>
</organism>
<name>A0ACD3AWQ9_9AGAR</name>
<protein>
    <submittedName>
        <fullName evidence="1">Uncharacterized protein</fullName>
    </submittedName>
</protein>